<name>A0A5C6FM27_9BACT</name>
<dbReference type="Proteomes" id="UP000318288">
    <property type="component" value="Unassembled WGS sequence"/>
</dbReference>
<evidence type="ECO:0000313" key="2">
    <source>
        <dbReference type="Proteomes" id="UP000318288"/>
    </source>
</evidence>
<accession>A0A5C6FM27</accession>
<reference evidence="1 2" key="1">
    <citation type="submission" date="2019-02" db="EMBL/GenBank/DDBJ databases">
        <title>Deep-cultivation of Planctomycetes and their phenomic and genomic characterization uncovers novel biology.</title>
        <authorList>
            <person name="Wiegand S."/>
            <person name="Jogler M."/>
            <person name="Boedeker C."/>
            <person name="Pinto D."/>
            <person name="Vollmers J."/>
            <person name="Rivas-Marin E."/>
            <person name="Kohn T."/>
            <person name="Peeters S.H."/>
            <person name="Heuer A."/>
            <person name="Rast P."/>
            <person name="Oberbeckmann S."/>
            <person name="Bunk B."/>
            <person name="Jeske O."/>
            <person name="Meyerdierks A."/>
            <person name="Storesund J.E."/>
            <person name="Kallscheuer N."/>
            <person name="Luecker S."/>
            <person name="Lage O.M."/>
            <person name="Pohl T."/>
            <person name="Merkel B.J."/>
            <person name="Hornburger P."/>
            <person name="Mueller R.-W."/>
            <person name="Bruemmer F."/>
            <person name="Labrenz M."/>
            <person name="Spormann A.M."/>
            <person name="Op Den Camp H."/>
            <person name="Overmann J."/>
            <person name="Amann R."/>
            <person name="Jetten M.S.M."/>
            <person name="Mascher T."/>
            <person name="Medema M.H."/>
            <person name="Devos D.P."/>
            <person name="Kaster A.-K."/>
            <person name="Ovreas L."/>
            <person name="Rohde M."/>
            <person name="Galperin M.Y."/>
            <person name="Jogler C."/>
        </authorList>
    </citation>
    <scope>NUCLEOTIDE SEQUENCE [LARGE SCALE GENOMIC DNA]</scope>
    <source>
        <strain evidence="1 2">Poly51</strain>
    </source>
</reference>
<gene>
    <name evidence="1" type="ORF">Poly51_11660</name>
</gene>
<organism evidence="1 2">
    <name type="scientific">Rubripirellula tenax</name>
    <dbReference type="NCBI Taxonomy" id="2528015"/>
    <lineage>
        <taxon>Bacteria</taxon>
        <taxon>Pseudomonadati</taxon>
        <taxon>Planctomycetota</taxon>
        <taxon>Planctomycetia</taxon>
        <taxon>Pirellulales</taxon>
        <taxon>Pirellulaceae</taxon>
        <taxon>Rubripirellula</taxon>
    </lineage>
</organism>
<evidence type="ECO:0000313" key="1">
    <source>
        <dbReference type="EMBL" id="TWU60884.1"/>
    </source>
</evidence>
<dbReference type="EMBL" id="SJPW01000001">
    <property type="protein sequence ID" value="TWU60884.1"/>
    <property type="molecule type" value="Genomic_DNA"/>
</dbReference>
<sequence>MNGYGFSATMNGYESSTPIVEDWSSIPIIGNGVGVQASGTGFSLRLASIAIDEHCDRATSCAQSDNGSVQRVAGEDLQANGIADHRHSVATVGYPPSWGDPFNGSNDLSFGVVGMESDWRPIRRV</sequence>
<keyword evidence="2" id="KW-1185">Reference proteome</keyword>
<protein>
    <submittedName>
        <fullName evidence="1">Uncharacterized protein</fullName>
    </submittedName>
</protein>
<proteinExistence type="predicted"/>
<dbReference type="AlphaFoldDB" id="A0A5C6FM27"/>
<comment type="caution">
    <text evidence="1">The sequence shown here is derived from an EMBL/GenBank/DDBJ whole genome shotgun (WGS) entry which is preliminary data.</text>
</comment>